<dbReference type="Pfam" id="PF00596">
    <property type="entry name" value="Aldolase_II"/>
    <property type="match status" value="1"/>
</dbReference>
<dbReference type="SUPFAM" id="SSF53639">
    <property type="entry name" value="AraD/HMP-PK domain-like"/>
    <property type="match status" value="1"/>
</dbReference>
<dbReference type="PANTHER" id="PTHR43669:SF8">
    <property type="entry name" value="SHORT-CHAIN TYPE DEHYDROGENASE_REDUCTASE-RELATED"/>
    <property type="match status" value="1"/>
</dbReference>
<dbReference type="InterPro" id="IPR036409">
    <property type="entry name" value="Aldolase_II/adducin_N_sf"/>
</dbReference>
<dbReference type="NCBIfam" id="TIGR02632">
    <property type="entry name" value="RhaD_aldol-ADH"/>
    <property type="match status" value="1"/>
</dbReference>
<reference evidence="4 5" key="1">
    <citation type="submission" date="2018-03" db="EMBL/GenBank/DDBJ databases">
        <authorList>
            <person name="Keele B.F."/>
        </authorList>
    </citation>
    <scope>NUCLEOTIDE SEQUENCE [LARGE SCALE GENOMIC DNA]</scope>
    <source>
        <strain evidence="4 5">YL28-9</strain>
    </source>
</reference>
<evidence type="ECO:0000256" key="1">
    <source>
        <dbReference type="ARBA" id="ARBA00006484"/>
    </source>
</evidence>
<dbReference type="SMART" id="SM01007">
    <property type="entry name" value="Aldolase_II"/>
    <property type="match status" value="1"/>
</dbReference>
<evidence type="ECO:0000256" key="2">
    <source>
        <dbReference type="ARBA" id="ARBA00023002"/>
    </source>
</evidence>
<dbReference type="SUPFAM" id="SSF51735">
    <property type="entry name" value="NAD(P)-binding Rossmann-fold domains"/>
    <property type="match status" value="1"/>
</dbReference>
<keyword evidence="5" id="KW-1185">Reference proteome</keyword>
<dbReference type="AlphaFoldDB" id="A0A2T3HKB0"/>
<dbReference type="RefSeq" id="WP_107215135.1">
    <property type="nucleotide sequence ID" value="NZ_KZ686269.1"/>
</dbReference>
<dbReference type="NCBIfam" id="NF006191">
    <property type="entry name" value="PRK08324.1-5"/>
    <property type="match status" value="1"/>
</dbReference>
<dbReference type="GO" id="GO:0016491">
    <property type="term" value="F:oxidoreductase activity"/>
    <property type="evidence" value="ECO:0007669"/>
    <property type="project" value="UniProtKB-KW"/>
</dbReference>
<dbReference type="EMBL" id="PYLS01000005">
    <property type="protein sequence ID" value="PST82877.1"/>
    <property type="molecule type" value="Genomic_DNA"/>
</dbReference>
<dbReference type="InterPro" id="IPR013454">
    <property type="entry name" value="Bifunc_RhaD/ADH"/>
</dbReference>
<dbReference type="PRINTS" id="PR00080">
    <property type="entry name" value="SDRFAMILY"/>
</dbReference>
<dbReference type="Gene3D" id="3.40.225.10">
    <property type="entry name" value="Class II aldolase/adducin N-terminal domain"/>
    <property type="match status" value="1"/>
</dbReference>
<accession>A0A2T3HKB0</accession>
<dbReference type="PANTHER" id="PTHR43669">
    <property type="entry name" value="5-KETO-D-GLUCONATE 5-REDUCTASE"/>
    <property type="match status" value="1"/>
</dbReference>
<dbReference type="InterPro" id="IPR002347">
    <property type="entry name" value="SDR_fam"/>
</dbReference>
<dbReference type="PRINTS" id="PR00081">
    <property type="entry name" value="GDHRDH"/>
</dbReference>
<evidence type="ECO:0000313" key="5">
    <source>
        <dbReference type="Proteomes" id="UP000240912"/>
    </source>
</evidence>
<dbReference type="Gene3D" id="3.40.50.720">
    <property type="entry name" value="NAD(P)-binding Rossmann-like Domain"/>
    <property type="match status" value="1"/>
</dbReference>
<protein>
    <submittedName>
        <fullName evidence="4">Bifunctional rhamnulose-1-phosphate aldolase/short-chain dehydrogenase</fullName>
    </submittedName>
</protein>
<proteinExistence type="inferred from homology"/>
<sequence>MSPNLNRFKHVSYLWDDAEAARLGGDEVGLLIYRSNLLGADLRLTNYGGGNTSCKVTAPDPLTGEPTPVMWVKGSGGDLGTLKKSGLAALYLNRLHSLESRYRGIEQEDEMVGLFNHCIFDLDSKAPSIDTPLHAFLPFRHIDHLHPDAAIAIAAAEDGERLTKELFGGTIGWVPWQRPGFDLGLQLRACLAANPGIRGIMLGSHGLFTWGDSAYESYLNTLEVIEACAAYIEGSLGKRRPVFGGQKLNSLPSDLRLKQAAALAPVLRGLCSSAQPMIGHFTDEARVLEFINSNDLGRLAPMGTSCPDHFLRTKISPLVLDLPADADLSRETLHEELLPAFKAYREMYAGYYASCRHDNSPAMRDANPVIILYPGVGMFSFAKDKQTARVAAEFYANAINVMRGAEAISAYTALPRQEAFDIEYWLLEEAKLQRLPRPKPLTGRVALVTGSGGGIGRAIARKFAEEGACVLINDIDEERIAETAGLFRSLFGADAVAASPLNVTDQASIDVALETAALTFGGVDILVNNAGISISRSVAEHTIEEWDRLYDILVKGQFMVSKAVVACMRKQQTGGDILNIVSKNAIVAGPNNAGYGSAKAAQAHLSRLLAAELGPDGIRVNAVNPDAVIADSNIWAGGWAEGRAKAYGISVEELPAYYAKRTLLNKTILPEDIANACFVFVGGLMSKSTGNALNVDGGVAMAFTR</sequence>
<comment type="caution">
    <text evidence="4">The sequence shown here is derived from an EMBL/GenBank/DDBJ whole genome shotgun (WGS) entry which is preliminary data.</text>
</comment>
<dbReference type="FunFam" id="3.40.50.720:FF:000084">
    <property type="entry name" value="Short-chain dehydrogenase reductase"/>
    <property type="match status" value="1"/>
</dbReference>
<evidence type="ECO:0000259" key="3">
    <source>
        <dbReference type="SMART" id="SM01007"/>
    </source>
</evidence>
<dbReference type="NCBIfam" id="NF006189">
    <property type="entry name" value="PRK08324.1-3"/>
    <property type="match status" value="1"/>
</dbReference>
<dbReference type="OrthoDB" id="9774430at2"/>
<dbReference type="InterPro" id="IPR001303">
    <property type="entry name" value="Aldolase_II/adducin_N"/>
</dbReference>
<gene>
    <name evidence="4" type="ORF">C7T94_09585</name>
</gene>
<keyword evidence="2" id="KW-0560">Oxidoreductase</keyword>
<comment type="similarity">
    <text evidence="1">Belongs to the short-chain dehydrogenases/reductases (SDR) family.</text>
</comment>
<name>A0A2T3HKB0_9SPHI</name>
<evidence type="ECO:0000313" key="4">
    <source>
        <dbReference type="EMBL" id="PST82877.1"/>
    </source>
</evidence>
<dbReference type="Proteomes" id="UP000240912">
    <property type="component" value="Unassembled WGS sequence"/>
</dbReference>
<dbReference type="InterPro" id="IPR036291">
    <property type="entry name" value="NAD(P)-bd_dom_sf"/>
</dbReference>
<organism evidence="4 5">
    <name type="scientific">Pedobacter yulinensis</name>
    <dbReference type="NCBI Taxonomy" id="2126353"/>
    <lineage>
        <taxon>Bacteria</taxon>
        <taxon>Pseudomonadati</taxon>
        <taxon>Bacteroidota</taxon>
        <taxon>Sphingobacteriia</taxon>
        <taxon>Sphingobacteriales</taxon>
        <taxon>Sphingobacteriaceae</taxon>
        <taxon>Pedobacter</taxon>
    </lineage>
</organism>
<feature type="domain" description="Class II aldolase/adducin N-terminal" evidence="3">
    <location>
        <begin position="30"/>
        <end position="232"/>
    </location>
</feature>
<dbReference type="Pfam" id="PF00106">
    <property type="entry name" value="adh_short"/>
    <property type="match status" value="1"/>
</dbReference>